<dbReference type="RefSeq" id="WP_148577993.1">
    <property type="nucleotide sequence ID" value="NZ_SDKK01000004.1"/>
</dbReference>
<sequence length="83" mass="9099">MIFDIKSPARMDLSRPAHDFSPRGMDLLSAERDVLSAGGDFWVGEVVFLGVEGVLRGVSGVLKLVYYKCGKGALHVCHYVDQD</sequence>
<evidence type="ECO:0000313" key="1">
    <source>
        <dbReference type="EMBL" id="TYC60790.1"/>
    </source>
</evidence>
<proteinExistence type="predicted"/>
<comment type="caution">
    <text evidence="1">The sequence shown here is derived from an EMBL/GenBank/DDBJ whole genome shotgun (WGS) entry which is preliminary data.</text>
</comment>
<evidence type="ECO:0000313" key="2">
    <source>
        <dbReference type="Proteomes" id="UP000389128"/>
    </source>
</evidence>
<accession>A0A6C2D2W4</accession>
<dbReference type="AlphaFoldDB" id="A0A6C2D2W4"/>
<reference evidence="1 2" key="1">
    <citation type="submission" date="2019-01" db="EMBL/GenBank/DDBJ databases">
        <title>Zoogloea oleivorans genome sequencing and assembly.</title>
        <authorList>
            <person name="Tancsics A."/>
            <person name="Farkas M."/>
            <person name="Kriszt B."/>
            <person name="Maroti G."/>
            <person name="Horvath B."/>
        </authorList>
    </citation>
    <scope>NUCLEOTIDE SEQUENCE [LARGE SCALE GENOMIC DNA]</scope>
    <source>
        <strain evidence="1 2">Buc</strain>
    </source>
</reference>
<dbReference type="Proteomes" id="UP000389128">
    <property type="component" value="Unassembled WGS sequence"/>
</dbReference>
<protein>
    <submittedName>
        <fullName evidence="1">Uncharacterized protein</fullName>
    </submittedName>
</protein>
<name>A0A6C2D2W4_9RHOO</name>
<keyword evidence="2" id="KW-1185">Reference proteome</keyword>
<gene>
    <name evidence="1" type="ORF">ETQ85_05160</name>
</gene>
<dbReference type="EMBL" id="SDKK01000004">
    <property type="protein sequence ID" value="TYC60790.1"/>
    <property type="molecule type" value="Genomic_DNA"/>
</dbReference>
<organism evidence="1 2">
    <name type="scientific">Zoogloea oleivorans</name>
    <dbReference type="NCBI Taxonomy" id="1552750"/>
    <lineage>
        <taxon>Bacteria</taxon>
        <taxon>Pseudomonadati</taxon>
        <taxon>Pseudomonadota</taxon>
        <taxon>Betaproteobacteria</taxon>
        <taxon>Rhodocyclales</taxon>
        <taxon>Zoogloeaceae</taxon>
        <taxon>Zoogloea</taxon>
    </lineage>
</organism>